<dbReference type="PROSITE" id="PS51257">
    <property type="entry name" value="PROKAR_LIPOPROTEIN"/>
    <property type="match status" value="1"/>
</dbReference>
<protein>
    <recommendedName>
        <fullName evidence="4">SH3 domain-containing protein</fullName>
    </recommendedName>
</protein>
<feature type="signal peptide" evidence="1">
    <location>
        <begin position="1"/>
        <end position="18"/>
    </location>
</feature>
<dbReference type="OrthoDB" id="849117at2"/>
<name>A0A1I7K2G0_9BACT</name>
<reference evidence="3" key="1">
    <citation type="submission" date="2016-10" db="EMBL/GenBank/DDBJ databases">
        <authorList>
            <person name="Varghese N."/>
        </authorList>
    </citation>
    <scope>NUCLEOTIDE SEQUENCE [LARGE SCALE GENOMIC DNA]</scope>
    <source>
        <strain evidence="3">DSM 18820</strain>
    </source>
</reference>
<dbReference type="Proteomes" id="UP000182491">
    <property type="component" value="Unassembled WGS sequence"/>
</dbReference>
<dbReference type="RefSeq" id="WP_068837061.1">
    <property type="nucleotide sequence ID" value="NZ_BMXC01000004.1"/>
</dbReference>
<sequence length="259" mass="28235">MKYHPFILALLLSGCLSACSSPDSSELQSATTTQPTAPQDSVAAGVAAVPGCTTESPLLLPSEATVKDASLNAYLTDLRQAVQTQNPEQLQQLLDPNIKTSFGGTGGWSSFTEQWHPENKDAEVWLLLDHLLRLGGGYPIVEDKNLYALPYVYSKWPDSIDAFSHVAVVKDGATLREQPAVSAEGICTLDRVVLQVDYENSYPQGEQAPKKEWWAAQTTDGKLQGYVHHTDVYSPVGYRALLNKGRNGKWRMTALVAGD</sequence>
<dbReference type="AlphaFoldDB" id="A0A1I7K2G0"/>
<organism evidence="2 3">
    <name type="scientific">Pontibacter akesuensis</name>
    <dbReference type="NCBI Taxonomy" id="388950"/>
    <lineage>
        <taxon>Bacteria</taxon>
        <taxon>Pseudomonadati</taxon>
        <taxon>Bacteroidota</taxon>
        <taxon>Cytophagia</taxon>
        <taxon>Cytophagales</taxon>
        <taxon>Hymenobacteraceae</taxon>
        <taxon>Pontibacter</taxon>
    </lineage>
</organism>
<evidence type="ECO:0000313" key="3">
    <source>
        <dbReference type="Proteomes" id="UP000182491"/>
    </source>
</evidence>
<evidence type="ECO:0000313" key="2">
    <source>
        <dbReference type="EMBL" id="SFU91653.1"/>
    </source>
</evidence>
<keyword evidence="1" id="KW-0732">Signal</keyword>
<evidence type="ECO:0000256" key="1">
    <source>
        <dbReference type="SAM" id="SignalP"/>
    </source>
</evidence>
<feature type="chain" id="PRO_5010368186" description="SH3 domain-containing protein" evidence="1">
    <location>
        <begin position="19"/>
        <end position="259"/>
    </location>
</feature>
<evidence type="ECO:0008006" key="4">
    <source>
        <dbReference type="Google" id="ProtNLM"/>
    </source>
</evidence>
<accession>A0A1I7K2G0</accession>
<keyword evidence="3" id="KW-1185">Reference proteome</keyword>
<dbReference type="EMBL" id="FPCA01000004">
    <property type="protein sequence ID" value="SFU91653.1"/>
    <property type="molecule type" value="Genomic_DNA"/>
</dbReference>
<proteinExistence type="predicted"/>
<gene>
    <name evidence="2" type="ORF">SAMN04487941_3322</name>
</gene>